<feature type="transmembrane region" description="Helical" evidence="6">
    <location>
        <begin position="170"/>
        <end position="196"/>
    </location>
</feature>
<evidence type="ECO:0000313" key="10">
    <source>
        <dbReference type="Proteomes" id="UP001347796"/>
    </source>
</evidence>
<dbReference type="SUPFAM" id="SSF63712">
    <property type="entry name" value="Nicotinic receptor ligand binding domain-like"/>
    <property type="match status" value="1"/>
</dbReference>
<dbReference type="InterPro" id="IPR038050">
    <property type="entry name" value="Neuro_actylchol_rec"/>
</dbReference>
<protein>
    <submittedName>
        <fullName evidence="9">Uncharacterized protein</fullName>
    </submittedName>
</protein>
<dbReference type="Pfam" id="PF02932">
    <property type="entry name" value="Neur_chan_memb"/>
    <property type="match status" value="1"/>
</dbReference>
<comment type="caution">
    <text evidence="9">The sequence shown here is derived from an EMBL/GenBank/DDBJ whole genome shotgun (WGS) entry which is preliminary data.</text>
</comment>
<feature type="domain" description="Neurotransmitter-gated ion-channel transmembrane" evidence="8">
    <location>
        <begin position="116"/>
        <end position="275"/>
    </location>
</feature>
<evidence type="ECO:0000259" key="8">
    <source>
        <dbReference type="Pfam" id="PF02932"/>
    </source>
</evidence>
<reference evidence="9 10" key="1">
    <citation type="submission" date="2024-01" db="EMBL/GenBank/DDBJ databases">
        <title>The genome of the rayed Mediterranean limpet Patella caerulea (Linnaeus, 1758).</title>
        <authorList>
            <person name="Anh-Thu Weber A."/>
            <person name="Halstead-Nussloch G."/>
        </authorList>
    </citation>
    <scope>NUCLEOTIDE SEQUENCE [LARGE SCALE GENOMIC DNA]</scope>
    <source>
        <strain evidence="9">AATW-2023a</strain>
        <tissue evidence="9">Whole specimen</tissue>
    </source>
</reference>
<dbReference type="Proteomes" id="UP001347796">
    <property type="component" value="Unassembled WGS sequence"/>
</dbReference>
<feature type="domain" description="Neurotransmitter-gated ion-channel ligand-binding" evidence="7">
    <location>
        <begin position="3"/>
        <end position="108"/>
    </location>
</feature>
<accession>A0AAN8GHX6</accession>
<feature type="transmembrane region" description="Helical" evidence="6">
    <location>
        <begin position="111"/>
        <end position="135"/>
    </location>
</feature>
<dbReference type="InterPro" id="IPR036719">
    <property type="entry name" value="Neuro-gated_channel_TM_sf"/>
</dbReference>
<dbReference type="CDD" id="cd19051">
    <property type="entry name" value="LGIC_TM_cation"/>
    <property type="match status" value="1"/>
</dbReference>
<name>A0AAN8GHX6_PATCE</name>
<keyword evidence="2 6" id="KW-0812">Transmembrane</keyword>
<proteinExistence type="predicted"/>
<dbReference type="Pfam" id="PF02931">
    <property type="entry name" value="Neur_chan_LBD"/>
    <property type="match status" value="1"/>
</dbReference>
<evidence type="ECO:0000256" key="3">
    <source>
        <dbReference type="ARBA" id="ARBA00022989"/>
    </source>
</evidence>
<comment type="subcellular location">
    <subcellularLocation>
        <location evidence="1">Membrane</location>
        <topology evidence="1">Multi-pass membrane protein</topology>
    </subcellularLocation>
</comment>
<evidence type="ECO:0000259" key="7">
    <source>
        <dbReference type="Pfam" id="PF02931"/>
    </source>
</evidence>
<dbReference type="GO" id="GO:0005230">
    <property type="term" value="F:extracellular ligand-gated monoatomic ion channel activity"/>
    <property type="evidence" value="ECO:0007669"/>
    <property type="project" value="InterPro"/>
</dbReference>
<dbReference type="Gene3D" id="1.20.58.390">
    <property type="entry name" value="Neurotransmitter-gated ion-channel transmembrane domain"/>
    <property type="match status" value="1"/>
</dbReference>
<dbReference type="GO" id="GO:0004888">
    <property type="term" value="F:transmembrane signaling receptor activity"/>
    <property type="evidence" value="ECO:0007669"/>
    <property type="project" value="InterPro"/>
</dbReference>
<dbReference type="EMBL" id="JAZGQO010000021">
    <property type="protein sequence ID" value="KAK6166739.1"/>
    <property type="molecule type" value="Genomic_DNA"/>
</dbReference>
<dbReference type="CDD" id="cd18989">
    <property type="entry name" value="LGIC_ECD_cation"/>
    <property type="match status" value="1"/>
</dbReference>
<keyword evidence="4 6" id="KW-0472">Membrane</keyword>
<evidence type="ECO:0000256" key="1">
    <source>
        <dbReference type="ARBA" id="ARBA00004141"/>
    </source>
</evidence>
<dbReference type="GO" id="GO:0016020">
    <property type="term" value="C:membrane"/>
    <property type="evidence" value="ECO:0007669"/>
    <property type="project" value="UniProtKB-SubCell"/>
</dbReference>
<evidence type="ECO:0000313" key="9">
    <source>
        <dbReference type="EMBL" id="KAK6166739.1"/>
    </source>
</evidence>
<dbReference type="AlphaFoldDB" id="A0AAN8GHX6"/>
<keyword evidence="10" id="KW-1185">Reference proteome</keyword>
<dbReference type="InterPro" id="IPR006202">
    <property type="entry name" value="Neur_chan_lig-bd"/>
</dbReference>
<dbReference type="Gene3D" id="2.70.170.10">
    <property type="entry name" value="Neurotransmitter-gated ion-channel ligand-binding domain"/>
    <property type="match status" value="1"/>
</dbReference>
<feature type="transmembrane region" description="Helical" evidence="6">
    <location>
        <begin position="295"/>
        <end position="321"/>
    </location>
</feature>
<gene>
    <name evidence="9" type="ORF">SNE40_023368</name>
</gene>
<evidence type="ECO:0000256" key="2">
    <source>
        <dbReference type="ARBA" id="ARBA00022692"/>
    </source>
</evidence>
<dbReference type="InterPro" id="IPR006029">
    <property type="entry name" value="Neurotrans-gated_channel_TM"/>
</dbReference>
<feature type="region of interest" description="Disordered" evidence="5">
    <location>
        <begin position="256"/>
        <end position="276"/>
    </location>
</feature>
<sequence length="322" mass="36240">MVTDSALLMRVKYSGEVMWEPPAIYTTHCESVITYYPFDVQNCMVEIVSWAYTIGEVNLTHMESHINFEDYRANGEWTVVSSHLEANQLFDGHETFSQLEFVMKFRRLPTFYIFNIILPIMLLSFLSVIGFVLPADSGEKVGYNLTNLLAYTVLLTLISDHMPSTSHHVAVLGVYLTLILFVGALSVILAVVSLYLHHQPPIKPIPRWIQLVVLGFMHKLTSYDMTNERGDKSSTGKASGKDKIAPLDDQARIMTPSEDAPPNVSARIEKTTETGSKPDYSEYSWVDMSKIFDAFFFRFFLVLVVLVTIICMSVLVVGGALS</sequence>
<dbReference type="SUPFAM" id="SSF90112">
    <property type="entry name" value="Neurotransmitter-gated ion-channel transmembrane pore"/>
    <property type="match status" value="1"/>
</dbReference>
<evidence type="ECO:0000256" key="5">
    <source>
        <dbReference type="SAM" id="MobiDB-lite"/>
    </source>
</evidence>
<dbReference type="InterPro" id="IPR036734">
    <property type="entry name" value="Neur_chan_lig-bd_sf"/>
</dbReference>
<evidence type="ECO:0000256" key="6">
    <source>
        <dbReference type="SAM" id="Phobius"/>
    </source>
</evidence>
<dbReference type="InterPro" id="IPR006201">
    <property type="entry name" value="Neur_channel"/>
</dbReference>
<keyword evidence="3 6" id="KW-1133">Transmembrane helix</keyword>
<organism evidence="9 10">
    <name type="scientific">Patella caerulea</name>
    <name type="common">Rayed Mediterranean limpet</name>
    <dbReference type="NCBI Taxonomy" id="87958"/>
    <lineage>
        <taxon>Eukaryota</taxon>
        <taxon>Metazoa</taxon>
        <taxon>Spiralia</taxon>
        <taxon>Lophotrochozoa</taxon>
        <taxon>Mollusca</taxon>
        <taxon>Gastropoda</taxon>
        <taxon>Patellogastropoda</taxon>
        <taxon>Patelloidea</taxon>
        <taxon>Patellidae</taxon>
        <taxon>Patella</taxon>
    </lineage>
</organism>
<evidence type="ECO:0000256" key="4">
    <source>
        <dbReference type="ARBA" id="ARBA00023136"/>
    </source>
</evidence>
<dbReference type="PANTHER" id="PTHR18945">
    <property type="entry name" value="NEUROTRANSMITTER GATED ION CHANNEL"/>
    <property type="match status" value="1"/>
</dbReference>